<evidence type="ECO:0000313" key="1">
    <source>
        <dbReference type="EMBL" id="TCK51970.1"/>
    </source>
</evidence>
<organism evidence="1 2">
    <name type="scientific">Celerinatantimonas diazotrophica</name>
    <dbReference type="NCBI Taxonomy" id="412034"/>
    <lineage>
        <taxon>Bacteria</taxon>
        <taxon>Pseudomonadati</taxon>
        <taxon>Pseudomonadota</taxon>
        <taxon>Gammaproteobacteria</taxon>
        <taxon>Celerinatantimonadaceae</taxon>
        <taxon>Celerinatantimonas</taxon>
    </lineage>
</organism>
<comment type="caution">
    <text evidence="1">The sequence shown here is derived from an EMBL/GenBank/DDBJ whole genome shotgun (WGS) entry which is preliminary data.</text>
</comment>
<evidence type="ECO:0000313" key="2">
    <source>
        <dbReference type="Proteomes" id="UP000295565"/>
    </source>
</evidence>
<gene>
    <name evidence="1" type="ORF">EV690_2066</name>
</gene>
<dbReference type="Proteomes" id="UP000295565">
    <property type="component" value="Unassembled WGS sequence"/>
</dbReference>
<keyword evidence="2" id="KW-1185">Reference proteome</keyword>
<dbReference type="AlphaFoldDB" id="A0A4R1JLZ7"/>
<sequence>MVDLIFYKLTHKHSRQHSFIGAFSVEPNYVLNINK</sequence>
<proteinExistence type="predicted"/>
<reference evidence="1 2" key="1">
    <citation type="submission" date="2019-03" db="EMBL/GenBank/DDBJ databases">
        <title>Genomic Encyclopedia of Type Strains, Phase IV (KMG-IV): sequencing the most valuable type-strain genomes for metagenomic binning, comparative biology and taxonomic classification.</title>
        <authorList>
            <person name="Goeker M."/>
        </authorList>
    </citation>
    <scope>NUCLEOTIDE SEQUENCE [LARGE SCALE GENOMIC DNA]</scope>
    <source>
        <strain evidence="1 2">DSM 18577</strain>
    </source>
</reference>
<protein>
    <submittedName>
        <fullName evidence="1">Uncharacterized protein</fullName>
    </submittedName>
</protein>
<accession>A0A4R1JLZ7</accession>
<name>A0A4R1JLZ7_9GAMM</name>
<dbReference type="EMBL" id="SMGD01000013">
    <property type="protein sequence ID" value="TCK51970.1"/>
    <property type="molecule type" value="Genomic_DNA"/>
</dbReference>